<dbReference type="PANTHER" id="PTHR31013">
    <property type="entry name" value="THAUMATIN FAMILY PROTEIN-RELATED"/>
    <property type="match status" value="1"/>
</dbReference>
<protein>
    <submittedName>
        <fullName evidence="3">Osmotin thaumatin-like protein</fullName>
    </submittedName>
</protein>
<keyword evidence="1" id="KW-1015">Disulfide bond</keyword>
<feature type="disulfide bond" evidence="1">
    <location>
        <begin position="92"/>
        <end position="98"/>
    </location>
</feature>
<dbReference type="AlphaFoldDB" id="A0A5C3QYF7"/>
<evidence type="ECO:0000256" key="2">
    <source>
        <dbReference type="SAM" id="SignalP"/>
    </source>
</evidence>
<evidence type="ECO:0000313" key="3">
    <source>
        <dbReference type="EMBL" id="TFL03404.1"/>
    </source>
</evidence>
<dbReference type="Proteomes" id="UP000305067">
    <property type="component" value="Unassembled WGS sequence"/>
</dbReference>
<dbReference type="PROSITE" id="PS51367">
    <property type="entry name" value="THAUMATIN_2"/>
    <property type="match status" value="1"/>
</dbReference>
<keyword evidence="4" id="KW-1185">Reference proteome</keyword>
<feature type="disulfide bond" evidence="1">
    <location>
        <begin position="80"/>
        <end position="87"/>
    </location>
</feature>
<organism evidence="3 4">
    <name type="scientific">Pterulicium gracile</name>
    <dbReference type="NCBI Taxonomy" id="1884261"/>
    <lineage>
        <taxon>Eukaryota</taxon>
        <taxon>Fungi</taxon>
        <taxon>Dikarya</taxon>
        <taxon>Basidiomycota</taxon>
        <taxon>Agaricomycotina</taxon>
        <taxon>Agaricomycetes</taxon>
        <taxon>Agaricomycetidae</taxon>
        <taxon>Agaricales</taxon>
        <taxon>Pleurotineae</taxon>
        <taxon>Pterulaceae</taxon>
        <taxon>Pterulicium</taxon>
    </lineage>
</organism>
<feature type="signal peptide" evidence="2">
    <location>
        <begin position="1"/>
        <end position="20"/>
    </location>
</feature>
<sequence length="194" mass="20258">MKFSLTPLAVVAMSALSASAYTIKFVNNCGYTVWPAVGKAPNGQPDNSVRFGARLNSKASTSFNVGDRELGIRAWGRTGCDANGANCATGRCNGGLVCNDAGITSNCILSEYGFGDNGPQWGGMRTFWNLSRAGLSGRPSLPLNIPTRLQGPDGQVVACTGGSCPANQCYLKDDDHGAVRNSPLGGTFTHTFCP</sequence>
<dbReference type="Pfam" id="PF00314">
    <property type="entry name" value="Thaumatin"/>
    <property type="match status" value="1"/>
</dbReference>
<feature type="chain" id="PRO_5022914023" evidence="2">
    <location>
        <begin position="21"/>
        <end position="194"/>
    </location>
</feature>
<evidence type="ECO:0000256" key="1">
    <source>
        <dbReference type="PIRSR" id="PIRSR002703-1"/>
    </source>
</evidence>
<dbReference type="STRING" id="1884261.A0A5C3QYF7"/>
<dbReference type="SMART" id="SM00205">
    <property type="entry name" value="THN"/>
    <property type="match status" value="1"/>
</dbReference>
<dbReference type="InterPro" id="IPR001938">
    <property type="entry name" value="Thaumatin"/>
</dbReference>
<keyword evidence="2" id="KW-0732">Signal</keyword>
<gene>
    <name evidence="3" type="ORF">BDV98DRAFT_602849</name>
</gene>
<reference evidence="3 4" key="1">
    <citation type="journal article" date="2019" name="Nat. Ecol. Evol.">
        <title>Megaphylogeny resolves global patterns of mushroom evolution.</title>
        <authorList>
            <person name="Varga T."/>
            <person name="Krizsan K."/>
            <person name="Foldi C."/>
            <person name="Dima B."/>
            <person name="Sanchez-Garcia M."/>
            <person name="Sanchez-Ramirez S."/>
            <person name="Szollosi G.J."/>
            <person name="Szarkandi J.G."/>
            <person name="Papp V."/>
            <person name="Albert L."/>
            <person name="Andreopoulos W."/>
            <person name="Angelini C."/>
            <person name="Antonin V."/>
            <person name="Barry K.W."/>
            <person name="Bougher N.L."/>
            <person name="Buchanan P."/>
            <person name="Buyck B."/>
            <person name="Bense V."/>
            <person name="Catcheside P."/>
            <person name="Chovatia M."/>
            <person name="Cooper J."/>
            <person name="Damon W."/>
            <person name="Desjardin D."/>
            <person name="Finy P."/>
            <person name="Geml J."/>
            <person name="Haridas S."/>
            <person name="Hughes K."/>
            <person name="Justo A."/>
            <person name="Karasinski D."/>
            <person name="Kautmanova I."/>
            <person name="Kiss B."/>
            <person name="Kocsube S."/>
            <person name="Kotiranta H."/>
            <person name="LaButti K.M."/>
            <person name="Lechner B.E."/>
            <person name="Liimatainen K."/>
            <person name="Lipzen A."/>
            <person name="Lukacs Z."/>
            <person name="Mihaltcheva S."/>
            <person name="Morgado L.N."/>
            <person name="Niskanen T."/>
            <person name="Noordeloos M.E."/>
            <person name="Ohm R.A."/>
            <person name="Ortiz-Santana B."/>
            <person name="Ovrebo C."/>
            <person name="Racz N."/>
            <person name="Riley R."/>
            <person name="Savchenko A."/>
            <person name="Shiryaev A."/>
            <person name="Soop K."/>
            <person name="Spirin V."/>
            <person name="Szebenyi C."/>
            <person name="Tomsovsky M."/>
            <person name="Tulloss R.E."/>
            <person name="Uehling J."/>
            <person name="Grigoriev I.V."/>
            <person name="Vagvolgyi C."/>
            <person name="Papp T."/>
            <person name="Martin F.M."/>
            <person name="Miettinen O."/>
            <person name="Hibbett D.S."/>
            <person name="Nagy L.G."/>
        </authorList>
    </citation>
    <scope>NUCLEOTIDE SEQUENCE [LARGE SCALE GENOMIC DNA]</scope>
    <source>
        <strain evidence="3 4">CBS 309.79</strain>
    </source>
</reference>
<dbReference type="SUPFAM" id="SSF49870">
    <property type="entry name" value="Osmotin, thaumatin-like protein"/>
    <property type="match status" value="1"/>
</dbReference>
<dbReference type="InterPro" id="IPR037176">
    <property type="entry name" value="Osmotin/thaumatin-like_sf"/>
</dbReference>
<dbReference type="PANTHER" id="PTHR31013:SF2">
    <property type="entry name" value="THAUMATIN-LIKE PROTEIN"/>
    <property type="match status" value="1"/>
</dbReference>
<proteinExistence type="predicted"/>
<name>A0A5C3QYF7_9AGAR</name>
<dbReference type="Gene3D" id="2.60.110.10">
    <property type="entry name" value="Thaumatin"/>
    <property type="match status" value="1"/>
</dbReference>
<dbReference type="OrthoDB" id="430315at2759"/>
<evidence type="ECO:0000313" key="4">
    <source>
        <dbReference type="Proteomes" id="UP000305067"/>
    </source>
</evidence>
<dbReference type="EMBL" id="ML178820">
    <property type="protein sequence ID" value="TFL03404.1"/>
    <property type="molecule type" value="Genomic_DNA"/>
</dbReference>
<accession>A0A5C3QYF7</accession>